<dbReference type="Proteomes" id="UP000022910">
    <property type="component" value="Unassembled WGS sequence"/>
</dbReference>
<dbReference type="STRING" id="1432141.A0A015MDQ9"/>
<dbReference type="PROSITE" id="PS51450">
    <property type="entry name" value="LRR"/>
    <property type="match status" value="1"/>
</dbReference>
<evidence type="ECO:0008006" key="3">
    <source>
        <dbReference type="Google" id="ProtNLM"/>
    </source>
</evidence>
<protein>
    <recommendedName>
        <fullName evidence="3">F-box domain-containing protein</fullName>
    </recommendedName>
</protein>
<dbReference type="HOGENOM" id="CLU_028913_0_1_1"/>
<dbReference type="AlphaFoldDB" id="A0A015MDQ9"/>
<dbReference type="Gene3D" id="3.80.10.10">
    <property type="entry name" value="Ribonuclease Inhibitor"/>
    <property type="match status" value="1"/>
</dbReference>
<gene>
    <name evidence="1" type="ORF">RirG_137920</name>
</gene>
<sequence>MAFQLPIDCLIKILECLEDDKVTLYSCLLVDRLWCRISVEILWRYILNPGKNIPYKQFKTLINLLPKESKDLIRNWRISIPNSTSKSPLFNYASFLKVLSIPYILYVNSFYNSIYDETYIPTILITEEILKMFMEQTPSLKRLDFCSKNEFSCDEIYNGFERIPSFILNLPGAKDCLKNLSELKCSTDVNINSDFLCKLSSICHNIQLLEIHLCYYTQNDGLEDLILSQNNLKSLSFIKHYRNHNYNYDDNDKQWSKIVSSLKPHSSTITNLLFEYRNADFKELQHITFPHLQILTLVNCPVEVNMLINFLENNGKSLKELYVNECNNSLNLTIAEFCPNLKSLYTKFPKNGTEILEAIFKNCQQLDSIETICDDSYIGGKIILEIVVKYSPKNFRELKLLILRSHEKLSSEDLQLFFTGWEARIPQNPISLIISYDNSFEIDINIDEIITKYKKIIKKFKIKKKFFLIYSF</sequence>
<evidence type="ECO:0000313" key="2">
    <source>
        <dbReference type="Proteomes" id="UP000022910"/>
    </source>
</evidence>
<proteinExistence type="predicted"/>
<evidence type="ECO:0000313" key="1">
    <source>
        <dbReference type="EMBL" id="EXX64958.1"/>
    </source>
</evidence>
<dbReference type="EMBL" id="JEMT01022657">
    <property type="protein sequence ID" value="EXX64958.1"/>
    <property type="molecule type" value="Genomic_DNA"/>
</dbReference>
<dbReference type="InterPro" id="IPR001611">
    <property type="entry name" value="Leu-rich_rpt"/>
</dbReference>
<comment type="caution">
    <text evidence="1">The sequence shown here is derived from an EMBL/GenBank/DDBJ whole genome shotgun (WGS) entry which is preliminary data.</text>
</comment>
<dbReference type="InterPro" id="IPR032675">
    <property type="entry name" value="LRR_dom_sf"/>
</dbReference>
<dbReference type="OrthoDB" id="2316528at2759"/>
<reference evidence="1 2" key="1">
    <citation type="submission" date="2014-02" db="EMBL/GenBank/DDBJ databases">
        <title>Single nucleus genome sequencing reveals high similarity among nuclei of an endomycorrhizal fungus.</title>
        <authorList>
            <person name="Lin K."/>
            <person name="Geurts R."/>
            <person name="Zhang Z."/>
            <person name="Limpens E."/>
            <person name="Saunders D.G."/>
            <person name="Mu D."/>
            <person name="Pang E."/>
            <person name="Cao H."/>
            <person name="Cha H."/>
            <person name="Lin T."/>
            <person name="Zhou Q."/>
            <person name="Shang Y."/>
            <person name="Li Y."/>
            <person name="Ivanov S."/>
            <person name="Sharma T."/>
            <person name="Velzen R.V."/>
            <person name="Ruijter N.D."/>
            <person name="Aanen D.K."/>
            <person name="Win J."/>
            <person name="Kamoun S."/>
            <person name="Bisseling T."/>
            <person name="Huang S."/>
        </authorList>
    </citation>
    <scope>NUCLEOTIDE SEQUENCE [LARGE SCALE GENOMIC DNA]</scope>
    <source>
        <strain evidence="2">DAOM197198w</strain>
    </source>
</reference>
<keyword evidence="2" id="KW-1185">Reference proteome</keyword>
<accession>A0A015MDQ9</accession>
<dbReference type="SUPFAM" id="SSF52047">
    <property type="entry name" value="RNI-like"/>
    <property type="match status" value="2"/>
</dbReference>
<name>A0A015MDQ9_RHIIW</name>
<organism evidence="1 2">
    <name type="scientific">Rhizophagus irregularis (strain DAOM 197198w)</name>
    <name type="common">Glomus intraradices</name>
    <dbReference type="NCBI Taxonomy" id="1432141"/>
    <lineage>
        <taxon>Eukaryota</taxon>
        <taxon>Fungi</taxon>
        <taxon>Fungi incertae sedis</taxon>
        <taxon>Mucoromycota</taxon>
        <taxon>Glomeromycotina</taxon>
        <taxon>Glomeromycetes</taxon>
        <taxon>Glomerales</taxon>
        <taxon>Glomeraceae</taxon>
        <taxon>Rhizophagus</taxon>
    </lineage>
</organism>